<dbReference type="InterPro" id="IPR013088">
    <property type="entry name" value="Znf_NHR/GATA"/>
</dbReference>
<feature type="region of interest" description="Disordered" evidence="1">
    <location>
        <begin position="1"/>
        <end position="71"/>
    </location>
</feature>
<feature type="compositionally biased region" description="Pro residues" evidence="1">
    <location>
        <begin position="315"/>
        <end position="324"/>
    </location>
</feature>
<feature type="compositionally biased region" description="Basic and acidic residues" evidence="1">
    <location>
        <begin position="483"/>
        <end position="513"/>
    </location>
</feature>
<feature type="region of interest" description="Disordered" evidence="1">
    <location>
        <begin position="164"/>
        <end position="374"/>
    </location>
</feature>
<feature type="compositionally biased region" description="Pro residues" evidence="1">
    <location>
        <begin position="1158"/>
        <end position="1168"/>
    </location>
</feature>
<gene>
    <name evidence="2" type="ORF">R3P38DRAFT_2841689</name>
</gene>
<dbReference type="EMBL" id="JAWWNJ010000004">
    <property type="protein sequence ID" value="KAK7057551.1"/>
    <property type="molecule type" value="Genomic_DNA"/>
</dbReference>
<reference evidence="2 3" key="1">
    <citation type="journal article" date="2024" name="J Genomics">
        <title>Draft genome sequencing and assembly of Favolaschia claudopus CIRM-BRFM 2984 isolated from oak limbs.</title>
        <authorList>
            <person name="Navarro D."/>
            <person name="Drula E."/>
            <person name="Chaduli D."/>
            <person name="Cazenave R."/>
            <person name="Ahrendt S."/>
            <person name="Wang J."/>
            <person name="Lipzen A."/>
            <person name="Daum C."/>
            <person name="Barry K."/>
            <person name="Grigoriev I.V."/>
            <person name="Favel A."/>
            <person name="Rosso M.N."/>
            <person name="Martin F."/>
        </authorList>
    </citation>
    <scope>NUCLEOTIDE SEQUENCE [LARGE SCALE GENOMIC DNA]</scope>
    <source>
        <strain evidence="2 3">CIRM-BRFM 2984</strain>
    </source>
</reference>
<feature type="compositionally biased region" description="Polar residues" evidence="1">
    <location>
        <begin position="257"/>
        <end position="311"/>
    </location>
</feature>
<feature type="region of interest" description="Disordered" evidence="1">
    <location>
        <begin position="480"/>
        <end position="513"/>
    </location>
</feature>
<feature type="compositionally biased region" description="Low complexity" evidence="1">
    <location>
        <begin position="15"/>
        <end position="25"/>
    </location>
</feature>
<dbReference type="GO" id="GO:0000993">
    <property type="term" value="F:RNA polymerase II complex binding"/>
    <property type="evidence" value="ECO:0007669"/>
    <property type="project" value="TreeGrafter"/>
</dbReference>
<feature type="compositionally biased region" description="Polar residues" evidence="1">
    <location>
        <begin position="1060"/>
        <end position="1078"/>
    </location>
</feature>
<feature type="region of interest" description="Disordered" evidence="1">
    <location>
        <begin position="780"/>
        <end position="806"/>
    </location>
</feature>
<dbReference type="InterPro" id="IPR006939">
    <property type="entry name" value="SNF5"/>
</dbReference>
<dbReference type="PANTHER" id="PTHR12460:SF40">
    <property type="entry name" value="REGULATION OF NUCLEAR PRE-MRNA DOMAIN-CONTAINING PROTEIN 2"/>
    <property type="match status" value="1"/>
</dbReference>
<evidence type="ECO:0008006" key="4">
    <source>
        <dbReference type="Google" id="ProtNLM"/>
    </source>
</evidence>
<feature type="compositionally biased region" description="Pro residues" evidence="1">
    <location>
        <begin position="231"/>
        <end position="254"/>
    </location>
</feature>
<evidence type="ECO:0000256" key="1">
    <source>
        <dbReference type="SAM" id="MobiDB-lite"/>
    </source>
</evidence>
<dbReference type="AlphaFoldDB" id="A0AAW0E009"/>
<organism evidence="2 3">
    <name type="scientific">Favolaschia claudopus</name>
    <dbReference type="NCBI Taxonomy" id="2862362"/>
    <lineage>
        <taxon>Eukaryota</taxon>
        <taxon>Fungi</taxon>
        <taxon>Dikarya</taxon>
        <taxon>Basidiomycota</taxon>
        <taxon>Agaricomycotina</taxon>
        <taxon>Agaricomycetes</taxon>
        <taxon>Agaricomycetidae</taxon>
        <taxon>Agaricales</taxon>
        <taxon>Marasmiineae</taxon>
        <taxon>Mycenaceae</taxon>
        <taxon>Favolaschia</taxon>
    </lineage>
</organism>
<dbReference type="Proteomes" id="UP001362999">
    <property type="component" value="Unassembled WGS sequence"/>
</dbReference>
<sequence length="1255" mass="137701">MLPMGGSAYPPYPPQGLGQQPHHQGINPAMLASYHQPQPPQSPYAGVSPAQLLNGTNPPNHMHQHQQPNQQQHMMMMNGAGLNPSALSAPNPGMASGVGGGGGMNGFMNSPGSNMPPQMNPQMQQLPQMTPQMLQILASAGVTREQFVGMNPAERQVAVRDAMMAVRQRHQQAQQQHFPPDRGPFDRPGSAMGMGMGSGGPPPGMGSSEYQQRPSTPQHGGPQQSSFQPKFAPPHFGPGPPSIGTPPPGMPPQQQPAHNSFGTPASPFNRSAQSLPPSDPQQQMQRSNSIGPTQMLRSSSGPQSNGYPQSNGGTPQPPHRPPQFGPQALTPQRQSTPSQSPVKRAPSPPGRTESRALIPGDAPPSALPDSTAFGNTSAASLPPLPASVQLNPAVTSVTVVPLATSLTAIPPIDADELKNIKDWMEVDRKYDGVHREMKHRMKAELQEALGPRHVPWWEKGTLDTNASRFLHGREQFDVKYPYRKQDRESTRKPPKREGMRLPRQPDPEDANRPEELVPIRLEFDVDHHKVRDTFVWNMNAPFITAEHFAQTVVEDYKLASSYHAVIVKAIHDQLTDYRAHSPNYDGDSWKVVRTNETLRSGTLEGESAEFWHNWRKRLRTEYGFVRAERNKRRKLRKVSQDEEENERPMSVEDFTINGKTLHEDLRILIRLDIIVGSVKLDDQFEWDLTNEDASPEEFAENYAQELGLNGEFKTAIVHSIREQVHAYRKCLYLVGHTMDGTPVEDDDLRNSFLPSLATGARAMEQVQAYTPLLNYLSDGELERHEKERDKETNKRRKKGRGGRRGIALPEREPIKTCRTPAIGFPEPDPATLAAAAAVNQPVSRRAAAAAASLTIANLVASENAPEHGDSPPQPMFRTSSLPAALPLPPPPVFKPKNTQGFFKPPLYDTSVLRPRAKVPAPTPSTAADISTLPAPLEDDPPPPPSVAAVVPDTRTPRIVTGKRAKELERSAKEREFAEGQQQNMINGVWHCSNCGCPESLAIGRRKGPLGDKSQCGTCGKYWHRYRKPRPVEYNSDYDFHANGAKKDAEAGKKRKGRPPGSTNAARTPADTSEPQTPRENGEAAPVREVSPASSASTASEMPLAQRVKINHTSSTPSLPPRRVSTPGIDAVDSNSVPPALSDPSTPAPVVSTPSASSAPPPPLTPAVPLPPRPTEPPEWLVDAVKALQARYVDDKFEVIPKATAVEWEWRLKCLDCPGKLYMPGEGRTLDNYELHLKNRLHRRRVSDRMRNSTAP</sequence>
<feature type="compositionally biased region" description="Polar residues" evidence="1">
    <location>
        <begin position="329"/>
        <end position="341"/>
    </location>
</feature>
<evidence type="ECO:0000313" key="2">
    <source>
        <dbReference type="EMBL" id="KAK7057551.1"/>
    </source>
</evidence>
<protein>
    <recommendedName>
        <fullName evidence="4">SNF5-domain-containing protein</fullName>
    </recommendedName>
</protein>
<comment type="caution">
    <text evidence="2">The sequence shown here is derived from an EMBL/GenBank/DDBJ whole genome shotgun (WGS) entry which is preliminary data.</text>
</comment>
<evidence type="ECO:0000313" key="3">
    <source>
        <dbReference type="Proteomes" id="UP001362999"/>
    </source>
</evidence>
<accession>A0AAW0E009</accession>
<dbReference type="GO" id="GO:0006355">
    <property type="term" value="P:regulation of DNA-templated transcription"/>
    <property type="evidence" value="ECO:0007669"/>
    <property type="project" value="InterPro"/>
</dbReference>
<keyword evidence="3" id="KW-1185">Reference proteome</keyword>
<feature type="region of interest" description="Disordered" evidence="1">
    <location>
        <begin position="1046"/>
        <end position="1168"/>
    </location>
</feature>
<dbReference type="PANTHER" id="PTHR12460">
    <property type="entry name" value="CYCLIN-DEPENDENT KINASE INHIBITOR-RELATED PROTEIN"/>
    <property type="match status" value="1"/>
</dbReference>
<dbReference type="GO" id="GO:0008270">
    <property type="term" value="F:zinc ion binding"/>
    <property type="evidence" value="ECO:0007669"/>
    <property type="project" value="InterPro"/>
</dbReference>
<dbReference type="GO" id="GO:0031124">
    <property type="term" value="P:mRNA 3'-end processing"/>
    <property type="evidence" value="ECO:0007669"/>
    <property type="project" value="TreeGrafter"/>
</dbReference>
<dbReference type="GO" id="GO:0000228">
    <property type="term" value="C:nuclear chromosome"/>
    <property type="evidence" value="ECO:0007669"/>
    <property type="project" value="InterPro"/>
</dbReference>
<proteinExistence type="predicted"/>
<feature type="compositionally biased region" description="Basic residues" evidence="1">
    <location>
        <begin position="793"/>
        <end position="803"/>
    </location>
</feature>
<feature type="compositionally biased region" description="Basic and acidic residues" evidence="1">
    <location>
        <begin position="780"/>
        <end position="792"/>
    </location>
</feature>
<feature type="compositionally biased region" description="Low complexity" evidence="1">
    <location>
        <begin position="1143"/>
        <end position="1157"/>
    </location>
</feature>
<name>A0AAW0E009_9AGAR</name>
<feature type="region of interest" description="Disordered" evidence="1">
    <location>
        <begin position="916"/>
        <end position="944"/>
    </location>
</feature>
<dbReference type="Gene3D" id="3.30.50.10">
    <property type="entry name" value="Erythroid Transcription Factor GATA-1, subunit A"/>
    <property type="match status" value="1"/>
</dbReference>
<dbReference type="Pfam" id="PF04855">
    <property type="entry name" value="SNF5"/>
    <property type="match status" value="1"/>
</dbReference>
<feature type="compositionally biased region" description="Low complexity" evidence="1">
    <location>
        <begin position="57"/>
        <end position="71"/>
    </location>
</feature>
<feature type="compositionally biased region" description="Polar residues" evidence="1">
    <location>
        <begin position="209"/>
        <end position="228"/>
    </location>
</feature>
<dbReference type="GO" id="GO:0006338">
    <property type="term" value="P:chromatin remodeling"/>
    <property type="evidence" value="ECO:0007669"/>
    <property type="project" value="InterPro"/>
</dbReference>